<feature type="signal peptide" evidence="2">
    <location>
        <begin position="1"/>
        <end position="22"/>
    </location>
</feature>
<keyword evidence="1" id="KW-0479">Metal-binding</keyword>
<dbReference type="InterPro" id="IPR036163">
    <property type="entry name" value="HMA_dom_sf"/>
</dbReference>
<sequence>MKTFFSALAVIGSIAAVPAAFAAERTVTFAVDNMTCASCPYIVKTTIAAVPGVSNVTVSFEAKTATVTFDDAKTNTEAIAAASTDAGYPAHPKQKQGGQDG</sequence>
<dbReference type="InterPro" id="IPR017969">
    <property type="entry name" value="Heavy-metal-associated_CS"/>
</dbReference>
<evidence type="ECO:0000259" key="3">
    <source>
        <dbReference type="PROSITE" id="PS50846"/>
    </source>
</evidence>
<dbReference type="InterPro" id="IPR006121">
    <property type="entry name" value="HMA_dom"/>
</dbReference>
<dbReference type="CDD" id="cd00371">
    <property type="entry name" value="HMA"/>
    <property type="match status" value="1"/>
</dbReference>
<organism evidence="4 5">
    <name type="scientific">Sinorhizobium chiapasense</name>
    <dbReference type="NCBI Taxonomy" id="501572"/>
    <lineage>
        <taxon>Bacteria</taxon>
        <taxon>Pseudomonadati</taxon>
        <taxon>Pseudomonadota</taxon>
        <taxon>Alphaproteobacteria</taxon>
        <taxon>Hyphomicrobiales</taxon>
        <taxon>Rhizobiaceae</taxon>
        <taxon>Sinorhizobium/Ensifer group</taxon>
        <taxon>Sinorhizobium</taxon>
    </lineage>
</organism>
<feature type="chain" id="PRO_5045467411" evidence="2">
    <location>
        <begin position="23"/>
        <end position="101"/>
    </location>
</feature>
<dbReference type="SUPFAM" id="SSF55008">
    <property type="entry name" value="HMA, heavy metal-associated domain"/>
    <property type="match status" value="1"/>
</dbReference>
<gene>
    <name evidence="4" type="ORF">RB548_10375</name>
</gene>
<evidence type="ECO:0000256" key="1">
    <source>
        <dbReference type="ARBA" id="ARBA00022723"/>
    </source>
</evidence>
<keyword evidence="2" id="KW-0732">Signal</keyword>
<reference evidence="4" key="1">
    <citation type="submission" date="2023-08" db="EMBL/GenBank/DDBJ databases">
        <title>Complete genome sequence of Sinorhizobium chiapanecum ITTG S70 isolated from Acaciella angustissima nodules in Chiapas-Mexico.</title>
        <authorList>
            <person name="Rincon-Rosales R."/>
            <person name="Rogel M.A."/>
            <person name="Rincon-Medina C.I."/>
            <person name="Guerrero G."/>
            <person name="Manzano-Gomez L.A."/>
            <person name="Lopez-Lopez A."/>
            <person name="Rincon Molina F.A."/>
            <person name="Martinez-Romero E."/>
        </authorList>
    </citation>
    <scope>NUCLEOTIDE SEQUENCE</scope>
    <source>
        <strain evidence="4">ITTG S70</strain>
    </source>
</reference>
<dbReference type="RefSeq" id="WP_331374837.1">
    <property type="nucleotide sequence ID" value="NZ_CP133148.1"/>
</dbReference>
<proteinExistence type="predicted"/>
<accession>A0ABZ2BE43</accession>
<name>A0ABZ2BE43_9HYPH</name>
<dbReference type="PROSITE" id="PS50846">
    <property type="entry name" value="HMA_2"/>
    <property type="match status" value="1"/>
</dbReference>
<dbReference type="Pfam" id="PF00403">
    <property type="entry name" value="HMA"/>
    <property type="match status" value="1"/>
</dbReference>
<dbReference type="Gene3D" id="3.30.70.100">
    <property type="match status" value="1"/>
</dbReference>
<protein>
    <submittedName>
        <fullName evidence="4">Cation transporter</fullName>
    </submittedName>
</protein>
<evidence type="ECO:0000313" key="4">
    <source>
        <dbReference type="EMBL" id="WVT05762.1"/>
    </source>
</evidence>
<dbReference type="PRINTS" id="PR00946">
    <property type="entry name" value="HGSCAVENGER"/>
</dbReference>
<dbReference type="Proteomes" id="UP001432360">
    <property type="component" value="Chromosome"/>
</dbReference>
<dbReference type="EMBL" id="CP133148">
    <property type="protein sequence ID" value="WVT05762.1"/>
    <property type="molecule type" value="Genomic_DNA"/>
</dbReference>
<evidence type="ECO:0000313" key="5">
    <source>
        <dbReference type="Proteomes" id="UP001432360"/>
    </source>
</evidence>
<evidence type="ECO:0000256" key="2">
    <source>
        <dbReference type="SAM" id="SignalP"/>
    </source>
</evidence>
<dbReference type="InterPro" id="IPR001802">
    <property type="entry name" value="MerP/CopZ"/>
</dbReference>
<feature type="domain" description="HMA" evidence="3">
    <location>
        <begin position="25"/>
        <end position="91"/>
    </location>
</feature>
<dbReference type="PROSITE" id="PS01047">
    <property type="entry name" value="HMA_1"/>
    <property type="match status" value="1"/>
</dbReference>
<keyword evidence="5" id="KW-1185">Reference proteome</keyword>